<accession>A0A813B658</accession>
<reference evidence="2" key="1">
    <citation type="submission" date="2021-02" db="EMBL/GenBank/DDBJ databases">
        <authorList>
            <person name="Dougan E. K."/>
            <person name="Rhodes N."/>
            <person name="Thang M."/>
            <person name="Chan C."/>
        </authorList>
    </citation>
    <scope>NUCLEOTIDE SEQUENCE</scope>
</reference>
<comment type="caution">
    <text evidence="2">The sequence shown here is derived from an EMBL/GenBank/DDBJ whole genome shotgun (WGS) entry which is preliminary data.</text>
</comment>
<organism evidence="2 3">
    <name type="scientific">Symbiodinium necroappetens</name>
    <dbReference type="NCBI Taxonomy" id="1628268"/>
    <lineage>
        <taxon>Eukaryota</taxon>
        <taxon>Sar</taxon>
        <taxon>Alveolata</taxon>
        <taxon>Dinophyceae</taxon>
        <taxon>Suessiales</taxon>
        <taxon>Symbiodiniaceae</taxon>
        <taxon>Symbiodinium</taxon>
    </lineage>
</organism>
<evidence type="ECO:0000256" key="1">
    <source>
        <dbReference type="SAM" id="MobiDB-lite"/>
    </source>
</evidence>
<gene>
    <name evidence="2" type="primary">GIP</name>
    <name evidence="2" type="ORF">SNEC2469_LOCUS29776</name>
</gene>
<evidence type="ECO:0000313" key="3">
    <source>
        <dbReference type="Proteomes" id="UP000601435"/>
    </source>
</evidence>
<keyword evidence="3" id="KW-1185">Reference proteome</keyword>
<dbReference type="EMBL" id="CAJNJA010067832">
    <property type="protein sequence ID" value="CAE7892992.1"/>
    <property type="molecule type" value="Genomic_DNA"/>
</dbReference>
<feature type="non-terminal residue" evidence="2">
    <location>
        <position position="1"/>
    </location>
</feature>
<protein>
    <submittedName>
        <fullName evidence="2">GIP protein</fullName>
    </submittedName>
</protein>
<evidence type="ECO:0000313" key="2">
    <source>
        <dbReference type="EMBL" id="CAE7892992.1"/>
    </source>
</evidence>
<name>A0A813B658_9DINO</name>
<sequence length="520" mass="58926">VGGPLGQVIFNIGKYQKAGALMTFKSAYENDKKYVAWVRKFVKGKSVQPDKSSHPTMTQFRLYIALRDQRKSQRLQMNPEVSQQMVQLPTVMRSQPKARPTATTQPRVAARASGTTRMATTQGAMSAASSVQRVPVATTSEANVWDDQWLVTTEPEGEATVETPLDRRRRLVREQIEMLTLQLEELQEAEDLRGVETCSRKPVELYGVHEGVDVVVLEQGSGEEVLTAVGLSVKVLFQELTPGMIRSSATVERAVKEIQKLSPKLLVVRPPDHMTKTRGSAAMVRTYHAKHRAAYTRLIAACCAEQCCEGRLFCVEDVNESMSDRVRQWKKQRCDENTLAVERVESDNMWRAFTNSKHLQQQMQKTWLNMSELQDPRCFIKDVATGLMKAKQQVHEVHVAHCVFTIEDLRGEGAQDDRRVMTILRLAKGLRCETCDELSKPKSHHVTKLRKATEFNQQVCVDTLEQEVRDMKVHFLNIVDEATGYQMVAPLWKGMQVAFSKAQVEARPRSKQEAQELIDQ</sequence>
<dbReference type="AlphaFoldDB" id="A0A813B658"/>
<feature type="region of interest" description="Disordered" evidence="1">
    <location>
        <begin position="93"/>
        <end position="114"/>
    </location>
</feature>
<proteinExistence type="predicted"/>
<dbReference type="Proteomes" id="UP000601435">
    <property type="component" value="Unassembled WGS sequence"/>
</dbReference>
<feature type="non-terminal residue" evidence="2">
    <location>
        <position position="520"/>
    </location>
</feature>